<comment type="similarity">
    <text evidence="1">Belongs to the intimin/invasin family.</text>
</comment>
<sequence length="722" mass="74256">MIEASKSKFFQPLWLLLSLFLICCLIACGGSPDTADTGGGNGGDTTTGTPTLTLTLSSTTVTFGIPITASATLRDASGTLVSGAVVTFASTSSLVAFTPSSATRLTNAFGVATITLDAASTDSEGATYITASAEFTSGSDTVTVTSAPVGLSIGSVPVTLGPITLGQSSISAYGTSSVSVPVLIGGSPATVPISVTFTSNCVSSGKATLTSPVNSNTSNGIAISTYKDNNCSTGSDTILASVTGASISTSITVIPPATSNIQFVSATPAIIGTQTASAPTLSKSSLVKFKVVDSYGNGKTGVRVDFSLLPDNPDLGITLSSEYETSDANGEVTTSVISGTVPTPVWVVARVHDNPTIVSQSNTLAITTGLPSQNFFSLSFQSFNIEGWNYDGVTSTITIIASDRLGNPVPDGTVITFITEGSQITPASCSTTGGSCTVTFKSSEYKPIDETTTTQPLGAVAALTCDGSPIEITYGDGSTSGPLYVQRGRVTMLAYALGEKSFVDSNGNNKYDSGETFYDLGDLYIDFNENGTWDSNPTQPNLYEQFISYPYTTGTQACLTQPMGTPLPDNYGSAPSKENTCNGEWGEHYVRRSAVIVLSGSQAQISQTKFEIDSCKQTFSFWLMDQNYNPMPAGTTVAVENASVFYQKSVDDAPVAATTRVGGSPVLSTAHAGGTVATFTVDGGAGCSGTGPTPYPVGVADIVVTTPRGVRTSIGVQVVDED</sequence>
<gene>
    <name evidence="3" type="ORF">ASZ90_007810</name>
</gene>
<name>A0A0W8FNB6_9ZZZZ</name>
<evidence type="ECO:0000256" key="1">
    <source>
        <dbReference type="ARBA" id="ARBA00010116"/>
    </source>
</evidence>
<dbReference type="EMBL" id="LNQE01000970">
    <property type="protein sequence ID" value="KUG22406.1"/>
    <property type="molecule type" value="Genomic_DNA"/>
</dbReference>
<dbReference type="AlphaFoldDB" id="A0A0W8FNB6"/>
<dbReference type="SMART" id="SM00634">
    <property type="entry name" value="BID_1"/>
    <property type="match status" value="2"/>
</dbReference>
<evidence type="ECO:0000313" key="3">
    <source>
        <dbReference type="EMBL" id="KUG22406.1"/>
    </source>
</evidence>
<accession>A0A0W8FNB6</accession>
<dbReference type="PROSITE" id="PS51127">
    <property type="entry name" value="BIG1"/>
    <property type="match status" value="1"/>
</dbReference>
<dbReference type="SUPFAM" id="SSF49373">
    <property type="entry name" value="Invasin/intimin cell-adhesion fragments"/>
    <property type="match status" value="2"/>
</dbReference>
<dbReference type="InterPro" id="IPR013783">
    <property type="entry name" value="Ig-like_fold"/>
</dbReference>
<dbReference type="Gene3D" id="2.60.40.10">
    <property type="entry name" value="Immunoglobulins"/>
    <property type="match status" value="3"/>
</dbReference>
<organism evidence="3">
    <name type="scientific">hydrocarbon metagenome</name>
    <dbReference type="NCBI Taxonomy" id="938273"/>
    <lineage>
        <taxon>unclassified sequences</taxon>
        <taxon>metagenomes</taxon>
        <taxon>ecological metagenomes</taxon>
    </lineage>
</organism>
<proteinExistence type="inferred from homology"/>
<protein>
    <submittedName>
        <fullName evidence="3">Invasin domain protein</fullName>
    </submittedName>
</protein>
<feature type="domain" description="Big-1" evidence="2">
    <location>
        <begin position="51"/>
        <end position="147"/>
    </location>
</feature>
<comment type="caution">
    <text evidence="3">The sequence shown here is derived from an EMBL/GenBank/DDBJ whole genome shotgun (WGS) entry which is preliminary data.</text>
</comment>
<reference evidence="3" key="1">
    <citation type="journal article" date="2015" name="Proc. Natl. Acad. Sci. U.S.A.">
        <title>Networks of energetic and metabolic interactions define dynamics in microbial communities.</title>
        <authorList>
            <person name="Embree M."/>
            <person name="Liu J.K."/>
            <person name="Al-Bassam M.M."/>
            <person name="Zengler K."/>
        </authorList>
    </citation>
    <scope>NUCLEOTIDE SEQUENCE</scope>
</reference>
<dbReference type="InterPro" id="IPR003344">
    <property type="entry name" value="Big_1_dom"/>
</dbReference>
<evidence type="ECO:0000259" key="2">
    <source>
        <dbReference type="PROSITE" id="PS51127"/>
    </source>
</evidence>
<dbReference type="InterPro" id="IPR008964">
    <property type="entry name" value="Invasin/intimin_cell_adhesion"/>
</dbReference>